<dbReference type="Proteomes" id="UP000831775">
    <property type="component" value="Chromosome"/>
</dbReference>
<proteinExistence type="predicted"/>
<protein>
    <submittedName>
        <fullName evidence="2">YtxH domain-containing protein</fullName>
    </submittedName>
</protein>
<evidence type="ECO:0000313" key="3">
    <source>
        <dbReference type="Proteomes" id="UP000831775"/>
    </source>
</evidence>
<evidence type="ECO:0000256" key="1">
    <source>
        <dbReference type="SAM" id="MobiDB-lite"/>
    </source>
</evidence>
<feature type="region of interest" description="Disordered" evidence="1">
    <location>
        <begin position="95"/>
        <end position="157"/>
    </location>
</feature>
<keyword evidence="3" id="KW-1185">Reference proteome</keyword>
<feature type="compositionally biased region" description="Low complexity" evidence="1">
    <location>
        <begin position="95"/>
        <end position="138"/>
    </location>
</feature>
<evidence type="ECO:0000313" key="2">
    <source>
        <dbReference type="EMBL" id="UOQ59137.1"/>
    </source>
</evidence>
<dbReference type="EMBL" id="CP095043">
    <property type="protein sequence ID" value="UOQ59137.1"/>
    <property type="molecule type" value="Genomic_DNA"/>
</dbReference>
<accession>A0ABY4FSB1</accession>
<name>A0ABY4FSB1_9MICO</name>
<organism evidence="2 3">
    <name type="scientific">Leucobacter rhizosphaerae</name>
    <dbReference type="NCBI Taxonomy" id="2932245"/>
    <lineage>
        <taxon>Bacteria</taxon>
        <taxon>Bacillati</taxon>
        <taxon>Actinomycetota</taxon>
        <taxon>Actinomycetes</taxon>
        <taxon>Micrococcales</taxon>
        <taxon>Microbacteriaceae</taxon>
        <taxon>Leucobacter</taxon>
    </lineage>
</organism>
<reference evidence="2 3" key="1">
    <citation type="submission" date="2022-04" db="EMBL/GenBank/DDBJ databases">
        <title>Leucobacter sp. isolated from rhizosphere of onion.</title>
        <authorList>
            <person name="Won M."/>
            <person name="Lee C.-M."/>
            <person name="Woen H.-Y."/>
            <person name="Kwon S.-W."/>
        </authorList>
    </citation>
    <scope>NUCLEOTIDE SEQUENCE [LARGE SCALE GENOMIC DNA]</scope>
    <source>
        <strain evidence="2 3">H25R-14</strain>
    </source>
</reference>
<dbReference type="RefSeq" id="WP_244683983.1">
    <property type="nucleotide sequence ID" value="NZ_CP095043.1"/>
</dbReference>
<sequence length="157" mass="15709">MKRGIAIDAGGNMKGKIAFVLGAAVGYVLGTRAGRERYEQIKRGAQNVWNTEPVQRGVGAVRDAAQGKVDELKASVVRAGKDAFAAFTKVADDAAPARPAPVRQAPTKPAAAKSAAAKSAAGKSSASTSSSPAESGTPVTARTGGADDVTVTEGGTA</sequence>
<gene>
    <name evidence="2" type="ORF">MUN76_08705</name>
</gene>